<evidence type="ECO:0000256" key="1">
    <source>
        <dbReference type="SAM" id="MobiDB-lite"/>
    </source>
</evidence>
<evidence type="ECO:0000256" key="2">
    <source>
        <dbReference type="SAM" id="SignalP"/>
    </source>
</evidence>
<protein>
    <recommendedName>
        <fullName evidence="5">DUF4252 domain-containing protein</fullName>
    </recommendedName>
</protein>
<feature type="signal peptide" evidence="2">
    <location>
        <begin position="1"/>
        <end position="17"/>
    </location>
</feature>
<feature type="compositionally biased region" description="Basic and acidic residues" evidence="1">
    <location>
        <begin position="191"/>
        <end position="214"/>
    </location>
</feature>
<name>A0A2N9M0G8_9BACT</name>
<evidence type="ECO:0008006" key="5">
    <source>
        <dbReference type="Google" id="ProtNLM"/>
    </source>
</evidence>
<evidence type="ECO:0000313" key="4">
    <source>
        <dbReference type="Proteomes" id="UP000239735"/>
    </source>
</evidence>
<organism evidence="3 4">
    <name type="scientific">Candidatus Sulfuritelmatomonas gaucii</name>
    <dbReference type="NCBI Taxonomy" id="2043161"/>
    <lineage>
        <taxon>Bacteria</taxon>
        <taxon>Pseudomonadati</taxon>
        <taxon>Acidobacteriota</taxon>
        <taxon>Terriglobia</taxon>
        <taxon>Terriglobales</taxon>
        <taxon>Acidobacteriaceae</taxon>
        <taxon>Candidatus Sulfuritelmatomonas</taxon>
    </lineage>
</organism>
<keyword evidence="2" id="KW-0732">Signal</keyword>
<reference evidence="4" key="1">
    <citation type="submission" date="2018-02" db="EMBL/GenBank/DDBJ databases">
        <authorList>
            <person name="Hausmann B."/>
        </authorList>
    </citation>
    <scope>NUCLEOTIDE SEQUENCE [LARGE SCALE GENOMIC DNA]</scope>
    <source>
        <strain evidence="4">Peat soil MAG SbA5</strain>
    </source>
</reference>
<gene>
    <name evidence="3" type="ORF">SBA5_70048</name>
</gene>
<dbReference type="Pfam" id="PF14060">
    <property type="entry name" value="DUF4252"/>
    <property type="match status" value="1"/>
</dbReference>
<feature type="region of interest" description="Disordered" evidence="1">
    <location>
        <begin position="190"/>
        <end position="214"/>
    </location>
</feature>
<feature type="chain" id="PRO_5014802727" description="DUF4252 domain-containing protein" evidence="2">
    <location>
        <begin position="18"/>
        <end position="214"/>
    </location>
</feature>
<dbReference type="InterPro" id="IPR025348">
    <property type="entry name" value="DUF4252"/>
</dbReference>
<sequence>MIVFVLGAAMAAMPAAALPELEVTAVTDGQSASAQAVSPLPLPAQVEKDLAARAANVTEVTLGKNMLDFAAKFMNGNDKDQAAVRQLIEGLDGIYVRDYEFDKEGEYSMDQIDKLRQAFETPEWSPLVHTRESKGNETTDVMVKLVNGEPHGMFILSAEPKELSIVLILGPIRMDQLGMLKGLGGLGALGDIDKNTKGKDKEKDKDKTNKGGDQ</sequence>
<accession>A0A2N9M0G8</accession>
<dbReference type="Proteomes" id="UP000239735">
    <property type="component" value="Unassembled WGS sequence"/>
</dbReference>
<dbReference type="EMBL" id="OKRB01000130">
    <property type="protein sequence ID" value="SPE28928.1"/>
    <property type="molecule type" value="Genomic_DNA"/>
</dbReference>
<evidence type="ECO:0000313" key="3">
    <source>
        <dbReference type="EMBL" id="SPE28928.1"/>
    </source>
</evidence>
<dbReference type="AlphaFoldDB" id="A0A2N9M0G8"/>
<proteinExistence type="predicted"/>